<gene>
    <name evidence="2" type="ORF">XELAEV_18032915mg</name>
</gene>
<feature type="transmembrane region" description="Helical" evidence="1">
    <location>
        <begin position="26"/>
        <end position="51"/>
    </location>
</feature>
<evidence type="ECO:0000313" key="3">
    <source>
        <dbReference type="Proteomes" id="UP000694892"/>
    </source>
</evidence>
<protein>
    <submittedName>
        <fullName evidence="2">Uncharacterized protein</fullName>
    </submittedName>
</protein>
<evidence type="ECO:0000256" key="1">
    <source>
        <dbReference type="SAM" id="Phobius"/>
    </source>
</evidence>
<evidence type="ECO:0000313" key="2">
    <source>
        <dbReference type="EMBL" id="OCT73954.1"/>
    </source>
</evidence>
<organism evidence="2 3">
    <name type="scientific">Xenopus laevis</name>
    <name type="common">African clawed frog</name>
    <dbReference type="NCBI Taxonomy" id="8355"/>
    <lineage>
        <taxon>Eukaryota</taxon>
        <taxon>Metazoa</taxon>
        <taxon>Chordata</taxon>
        <taxon>Craniata</taxon>
        <taxon>Vertebrata</taxon>
        <taxon>Euteleostomi</taxon>
        <taxon>Amphibia</taxon>
        <taxon>Batrachia</taxon>
        <taxon>Anura</taxon>
        <taxon>Pipoidea</taxon>
        <taxon>Pipidae</taxon>
        <taxon>Xenopodinae</taxon>
        <taxon>Xenopus</taxon>
        <taxon>Xenopus</taxon>
    </lineage>
</organism>
<dbReference type="EMBL" id="CM004477">
    <property type="protein sequence ID" value="OCT73954.1"/>
    <property type="molecule type" value="Genomic_DNA"/>
</dbReference>
<dbReference type="AlphaFoldDB" id="A0A974HDH5"/>
<proteinExistence type="predicted"/>
<keyword evidence="1" id="KW-0472">Membrane</keyword>
<reference evidence="3" key="1">
    <citation type="journal article" date="2016" name="Nature">
        <title>Genome evolution in the allotetraploid frog Xenopus laevis.</title>
        <authorList>
            <person name="Session A.M."/>
            <person name="Uno Y."/>
            <person name="Kwon T."/>
            <person name="Chapman J.A."/>
            <person name="Toyoda A."/>
            <person name="Takahashi S."/>
            <person name="Fukui A."/>
            <person name="Hikosaka A."/>
            <person name="Suzuki A."/>
            <person name="Kondo M."/>
            <person name="van Heeringen S.J."/>
            <person name="Quigley I."/>
            <person name="Heinz S."/>
            <person name="Ogino H."/>
            <person name="Ochi H."/>
            <person name="Hellsten U."/>
            <person name="Lyons J.B."/>
            <person name="Simakov O."/>
            <person name="Putnam N."/>
            <person name="Stites J."/>
            <person name="Kuroki Y."/>
            <person name="Tanaka T."/>
            <person name="Michiue T."/>
            <person name="Watanabe M."/>
            <person name="Bogdanovic O."/>
            <person name="Lister R."/>
            <person name="Georgiou G."/>
            <person name="Paranjpe S.S."/>
            <person name="van Kruijsbergen I."/>
            <person name="Shu S."/>
            <person name="Carlson J."/>
            <person name="Kinoshita T."/>
            <person name="Ohta Y."/>
            <person name="Mawaribuchi S."/>
            <person name="Jenkins J."/>
            <person name="Grimwood J."/>
            <person name="Schmutz J."/>
            <person name="Mitros T."/>
            <person name="Mozaffari S.V."/>
            <person name="Suzuki Y."/>
            <person name="Haramoto Y."/>
            <person name="Yamamoto T.S."/>
            <person name="Takagi C."/>
            <person name="Heald R."/>
            <person name="Miller K."/>
            <person name="Haudenschild C."/>
            <person name="Kitzman J."/>
            <person name="Nakayama T."/>
            <person name="Izutsu Y."/>
            <person name="Robert J."/>
            <person name="Fortriede J."/>
            <person name="Burns K."/>
            <person name="Lotay V."/>
            <person name="Karimi K."/>
            <person name="Yasuoka Y."/>
            <person name="Dichmann D.S."/>
            <person name="Flajnik M.F."/>
            <person name="Houston D.W."/>
            <person name="Shendure J."/>
            <person name="DuPasquier L."/>
            <person name="Vize P.D."/>
            <person name="Zorn A.M."/>
            <person name="Ito M."/>
            <person name="Marcotte E.M."/>
            <person name="Wallingford J.B."/>
            <person name="Ito Y."/>
            <person name="Asashima M."/>
            <person name="Ueno N."/>
            <person name="Matsuda Y."/>
            <person name="Veenstra G.J."/>
            <person name="Fujiyama A."/>
            <person name="Harland R.M."/>
            <person name="Taira M."/>
            <person name="Rokhsar D.S."/>
        </authorList>
    </citation>
    <scope>NUCLEOTIDE SEQUENCE [LARGE SCALE GENOMIC DNA]</scope>
    <source>
        <strain evidence="3">J</strain>
    </source>
</reference>
<sequence length="68" mass="7676">MEYSDVSPLKCSIINAAVFYRNWNPLYHYTIGVFMAYIITWLPSSIAVCGFELGLHILIIAEGLILPI</sequence>
<keyword evidence="1" id="KW-0812">Transmembrane</keyword>
<name>A0A974HDH5_XENLA</name>
<keyword evidence="1" id="KW-1133">Transmembrane helix</keyword>
<accession>A0A974HDH5</accession>
<dbReference type="Proteomes" id="UP000694892">
    <property type="component" value="Chromosome 6S"/>
</dbReference>